<sequence>MNKRLEELKEEMLALVGENAKSGINNIDFDEAYEKIAVERKQILKEKNEYTEQQALYDTSRHRVNEMKKFLGARNCAMTEFDNDLVRRLIQSVKVLSKEKIIITFKSGLQMEQAMEVREKHQDGRAS</sequence>
<dbReference type="STRING" id="1888891.DSOL_5415"/>
<evidence type="ECO:0000313" key="2">
    <source>
        <dbReference type="Proteomes" id="UP000186102"/>
    </source>
</evidence>
<dbReference type="AlphaFoldDB" id="A0A1Q8QBI3"/>
<dbReference type="Proteomes" id="UP000186102">
    <property type="component" value="Unassembled WGS sequence"/>
</dbReference>
<reference evidence="1 2" key="1">
    <citation type="submission" date="2016-09" db="EMBL/GenBank/DDBJ databases">
        <title>Complete genome of Desulfosporosinus sp. OL.</title>
        <authorList>
            <person name="Mardanov A."/>
            <person name="Beletsky A."/>
            <person name="Panova A."/>
            <person name="Karnachuk O."/>
            <person name="Ravin N."/>
        </authorList>
    </citation>
    <scope>NUCLEOTIDE SEQUENCE [LARGE SCALE GENOMIC DNA]</scope>
    <source>
        <strain evidence="1 2">OL</strain>
    </source>
</reference>
<dbReference type="EMBL" id="MLBF01000170">
    <property type="protein sequence ID" value="OLN24696.1"/>
    <property type="molecule type" value="Genomic_DNA"/>
</dbReference>
<name>A0A1Q8QBI3_9FIRM</name>
<gene>
    <name evidence="1" type="ORF">DSOL_5415</name>
</gene>
<protein>
    <submittedName>
        <fullName evidence="1">Site-specific recombinase</fullName>
    </submittedName>
</protein>
<organism evidence="1 2">
    <name type="scientific">Desulfosporosinus metallidurans</name>
    <dbReference type="NCBI Taxonomy" id="1888891"/>
    <lineage>
        <taxon>Bacteria</taxon>
        <taxon>Bacillati</taxon>
        <taxon>Bacillota</taxon>
        <taxon>Clostridia</taxon>
        <taxon>Eubacteriales</taxon>
        <taxon>Desulfitobacteriaceae</taxon>
        <taxon>Desulfosporosinus</taxon>
    </lineage>
</organism>
<proteinExistence type="predicted"/>
<keyword evidence="2" id="KW-1185">Reference proteome</keyword>
<accession>A0A1Q8QBI3</accession>
<evidence type="ECO:0000313" key="1">
    <source>
        <dbReference type="EMBL" id="OLN24696.1"/>
    </source>
</evidence>
<comment type="caution">
    <text evidence="1">The sequence shown here is derived from an EMBL/GenBank/DDBJ whole genome shotgun (WGS) entry which is preliminary data.</text>
</comment>